<dbReference type="Proteomes" id="UP000718012">
    <property type="component" value="Unassembled WGS sequence"/>
</dbReference>
<sequence length="376" mass="42528">MKKKVLRITTVPVSLDLLLKGQLKMLNEMYEVVAVSSPGKELEEVGKREGVRTVAVRMERRISPIQDLKSLFALVRLIRKEKPWMVHTLTPKAGLLGMLAAWMCRVPVRMHMFTGLVFPTSTGLKRKLLMTTDRLTCACATFINPEGEGVKNDLMRFGITRKELHIVGNGNINGIDMSYFDRTEEVMRKAEDIREKGCVTFCFVGRIVGDKGMNELARAFKQLEADFPACRLLLVGDFEEKLDPVLPETKRMLLENSRITFAGWQNDIRPYLAASDVFVFPSYREGFPNVVLQAGAMGLPCIVTDINGCNEIICHGVNGLIIPSHDESALLKAMKFMLTDEPARMEMAGKSRELIGSRYERSFLWNEIRKTYQSLE</sequence>
<proteinExistence type="predicted"/>
<dbReference type="Pfam" id="PF13692">
    <property type="entry name" value="Glyco_trans_1_4"/>
    <property type="match status" value="1"/>
</dbReference>
<evidence type="ECO:0000313" key="2">
    <source>
        <dbReference type="EMBL" id="HJF07437.1"/>
    </source>
</evidence>
<protein>
    <submittedName>
        <fullName evidence="2">Glycosyltransferase family 4 protein</fullName>
    </submittedName>
</protein>
<dbReference type="AlphaFoldDB" id="A0A921K3Q5"/>
<dbReference type="InterPro" id="IPR050194">
    <property type="entry name" value="Glycosyltransferase_grp1"/>
</dbReference>
<dbReference type="InterPro" id="IPR028098">
    <property type="entry name" value="Glyco_trans_4-like_N"/>
</dbReference>
<name>A0A921K3Q5_9BACT</name>
<reference evidence="2" key="2">
    <citation type="submission" date="2021-09" db="EMBL/GenBank/DDBJ databases">
        <authorList>
            <person name="Gilroy R."/>
        </authorList>
    </citation>
    <scope>NUCLEOTIDE SEQUENCE</scope>
    <source>
        <strain evidence="2">CHK165-8395</strain>
    </source>
</reference>
<dbReference type="SUPFAM" id="SSF53756">
    <property type="entry name" value="UDP-Glycosyltransferase/glycogen phosphorylase"/>
    <property type="match status" value="1"/>
</dbReference>
<dbReference type="PANTHER" id="PTHR45947">
    <property type="entry name" value="SULFOQUINOVOSYL TRANSFERASE SQD2"/>
    <property type="match status" value="1"/>
</dbReference>
<evidence type="ECO:0000313" key="3">
    <source>
        <dbReference type="Proteomes" id="UP000718012"/>
    </source>
</evidence>
<accession>A0A921K3Q5</accession>
<dbReference type="PANTHER" id="PTHR45947:SF15">
    <property type="entry name" value="TEICHURONIC ACID BIOSYNTHESIS GLYCOSYLTRANSFERASE TUAC-RELATED"/>
    <property type="match status" value="1"/>
</dbReference>
<feature type="domain" description="Glycosyltransferase subfamily 4-like N-terminal" evidence="1">
    <location>
        <begin position="30"/>
        <end position="170"/>
    </location>
</feature>
<dbReference type="Gene3D" id="3.40.50.2000">
    <property type="entry name" value="Glycogen Phosphorylase B"/>
    <property type="match status" value="2"/>
</dbReference>
<gene>
    <name evidence="2" type="ORF">K8U81_04485</name>
</gene>
<dbReference type="GO" id="GO:0016757">
    <property type="term" value="F:glycosyltransferase activity"/>
    <property type="evidence" value="ECO:0007669"/>
    <property type="project" value="UniProtKB-ARBA"/>
</dbReference>
<dbReference type="EMBL" id="DYXD01000100">
    <property type="protein sequence ID" value="HJF07437.1"/>
    <property type="molecule type" value="Genomic_DNA"/>
</dbReference>
<dbReference type="CDD" id="cd03808">
    <property type="entry name" value="GT4_CapM-like"/>
    <property type="match status" value="1"/>
</dbReference>
<comment type="caution">
    <text evidence="2">The sequence shown here is derived from an EMBL/GenBank/DDBJ whole genome shotgun (WGS) entry which is preliminary data.</text>
</comment>
<organism evidence="2 3">
    <name type="scientific">Phocaeicola coprocola</name>
    <dbReference type="NCBI Taxonomy" id="310298"/>
    <lineage>
        <taxon>Bacteria</taxon>
        <taxon>Pseudomonadati</taxon>
        <taxon>Bacteroidota</taxon>
        <taxon>Bacteroidia</taxon>
        <taxon>Bacteroidales</taxon>
        <taxon>Bacteroidaceae</taxon>
        <taxon>Phocaeicola</taxon>
    </lineage>
</organism>
<reference evidence="2" key="1">
    <citation type="journal article" date="2021" name="PeerJ">
        <title>Extensive microbial diversity within the chicken gut microbiome revealed by metagenomics and culture.</title>
        <authorList>
            <person name="Gilroy R."/>
            <person name="Ravi A."/>
            <person name="Getino M."/>
            <person name="Pursley I."/>
            <person name="Horton D.L."/>
            <person name="Alikhan N.F."/>
            <person name="Baker D."/>
            <person name="Gharbi K."/>
            <person name="Hall N."/>
            <person name="Watson M."/>
            <person name="Adriaenssens E.M."/>
            <person name="Foster-Nyarko E."/>
            <person name="Jarju S."/>
            <person name="Secka A."/>
            <person name="Antonio M."/>
            <person name="Oren A."/>
            <person name="Chaudhuri R.R."/>
            <person name="La Ragione R."/>
            <person name="Hildebrand F."/>
            <person name="Pallen M.J."/>
        </authorList>
    </citation>
    <scope>NUCLEOTIDE SEQUENCE</scope>
    <source>
        <strain evidence="2">CHK165-8395</strain>
    </source>
</reference>
<dbReference type="Pfam" id="PF13579">
    <property type="entry name" value="Glyco_trans_4_4"/>
    <property type="match status" value="1"/>
</dbReference>
<evidence type="ECO:0000259" key="1">
    <source>
        <dbReference type="Pfam" id="PF13579"/>
    </source>
</evidence>